<dbReference type="EMBL" id="FQVU01000001">
    <property type="protein sequence ID" value="SHF56551.1"/>
    <property type="molecule type" value="Genomic_DNA"/>
</dbReference>
<reference evidence="1 2" key="1">
    <citation type="submission" date="2016-11" db="EMBL/GenBank/DDBJ databases">
        <authorList>
            <person name="Jaros S."/>
            <person name="Januszkiewicz K."/>
            <person name="Wedrychowicz H."/>
        </authorList>
    </citation>
    <scope>NUCLEOTIDE SEQUENCE [LARGE SCALE GENOMIC DNA]</scope>
    <source>
        <strain evidence="1 2">DSM 45627</strain>
    </source>
</reference>
<protein>
    <recommendedName>
        <fullName evidence="3">Sulfotransferase family protein</fullName>
    </recommendedName>
</protein>
<proteinExistence type="predicted"/>
<gene>
    <name evidence="1" type="ORF">SAMN05443575_0307</name>
</gene>
<dbReference type="Gene3D" id="3.40.50.300">
    <property type="entry name" value="P-loop containing nucleotide triphosphate hydrolases"/>
    <property type="match status" value="1"/>
</dbReference>
<evidence type="ECO:0000313" key="2">
    <source>
        <dbReference type="Proteomes" id="UP000186132"/>
    </source>
</evidence>
<evidence type="ECO:0008006" key="3">
    <source>
        <dbReference type="Google" id="ProtNLM"/>
    </source>
</evidence>
<dbReference type="PANTHER" id="PTHR48312">
    <property type="match status" value="1"/>
</dbReference>
<accession>A0A1M5CPB5</accession>
<name>A0A1M5CPB5_9ACTN</name>
<dbReference type="SUPFAM" id="SSF52540">
    <property type="entry name" value="P-loop containing nucleoside triphosphate hydrolases"/>
    <property type="match status" value="1"/>
</dbReference>
<dbReference type="InterPro" id="IPR027417">
    <property type="entry name" value="P-loop_NTPase"/>
</dbReference>
<evidence type="ECO:0000313" key="1">
    <source>
        <dbReference type="EMBL" id="SHF56551.1"/>
    </source>
</evidence>
<keyword evidence="2" id="KW-1185">Reference proteome</keyword>
<dbReference type="PANTHER" id="PTHR48312:SF1">
    <property type="entry name" value="SULFOTRANSFERASE"/>
    <property type="match status" value="1"/>
</dbReference>
<dbReference type="OrthoDB" id="272985at2"/>
<sequence>MTDAAHGGRLIALWSAPRSRSTAFLRMMTQRGDVLVVHEPFSHVIDFGVAEVAGVEVTSEAALMARLLELAAERDVFFKDTTDFRYPDLLAGREFLARVTHTFIIREPAAAIASHAALNPRLTCAEVGIERLAEIHDHAVAAGAEPIVLDADDLVTAPAALVAAYCAAVGLDPRPDALEWAAGTLPAWERTARWHAATSETTGFVATATSYARTTDTDPVLAGFLAHHRPFYDRLHATRLRA</sequence>
<dbReference type="AlphaFoldDB" id="A0A1M5CPB5"/>
<dbReference type="Pfam" id="PF19798">
    <property type="entry name" value="Sulfotransfer_5"/>
    <property type="match status" value="1"/>
</dbReference>
<dbReference type="Proteomes" id="UP000186132">
    <property type="component" value="Unassembled WGS sequence"/>
</dbReference>
<dbReference type="STRING" id="1206085.SAMN05443575_0307"/>
<dbReference type="RefSeq" id="WP_073385047.1">
    <property type="nucleotide sequence ID" value="NZ_FQVU01000001.1"/>
</dbReference>
<organism evidence="1 2">
    <name type="scientific">Jatrophihabitans endophyticus</name>
    <dbReference type="NCBI Taxonomy" id="1206085"/>
    <lineage>
        <taxon>Bacteria</taxon>
        <taxon>Bacillati</taxon>
        <taxon>Actinomycetota</taxon>
        <taxon>Actinomycetes</taxon>
        <taxon>Jatrophihabitantales</taxon>
        <taxon>Jatrophihabitantaceae</taxon>
        <taxon>Jatrophihabitans</taxon>
    </lineage>
</organism>